<evidence type="ECO:0000256" key="10">
    <source>
        <dbReference type="RuleBase" id="RU079119"/>
    </source>
</evidence>
<evidence type="ECO:0000313" key="12">
    <source>
        <dbReference type="EMBL" id="KRH93488.1"/>
    </source>
</evidence>
<evidence type="ECO:0000256" key="8">
    <source>
        <dbReference type="ARBA" id="ARBA00023315"/>
    </source>
</evidence>
<dbReference type="EMBL" id="LGUB01000319">
    <property type="protein sequence ID" value="KRH93488.1"/>
    <property type="molecule type" value="Genomic_DNA"/>
</dbReference>
<proteinExistence type="inferred from homology"/>
<dbReference type="VEuPathDB" id="MicrosporidiaDB:M153_8350003908"/>
<keyword evidence="4 10" id="KW-1133">Transmembrane helix</keyword>
<dbReference type="GO" id="GO:0019706">
    <property type="term" value="F:protein-cysteine S-palmitoyltransferase activity"/>
    <property type="evidence" value="ECO:0007669"/>
    <property type="project" value="UniProtKB-EC"/>
</dbReference>
<keyword evidence="3 10" id="KW-0812">Transmembrane</keyword>
<keyword evidence="7" id="KW-0449">Lipoprotein</keyword>
<accession>A0A0R0M3U0</accession>
<protein>
    <recommendedName>
        <fullName evidence="10">Palmitoyltransferase</fullName>
        <ecNumber evidence="10">2.3.1.225</ecNumber>
    </recommendedName>
</protein>
<dbReference type="InterPro" id="IPR039859">
    <property type="entry name" value="PFA4/ZDH16/20/ERF2-like"/>
</dbReference>
<keyword evidence="5 10" id="KW-0472">Membrane</keyword>
<comment type="domain">
    <text evidence="10">The DHHC domain is required for palmitoyltransferase activity.</text>
</comment>
<dbReference type="GO" id="GO:0016020">
    <property type="term" value="C:membrane"/>
    <property type="evidence" value="ECO:0007669"/>
    <property type="project" value="UniProtKB-SubCell"/>
</dbReference>
<evidence type="ECO:0000256" key="1">
    <source>
        <dbReference type="ARBA" id="ARBA00004141"/>
    </source>
</evidence>
<evidence type="ECO:0000259" key="11">
    <source>
        <dbReference type="Pfam" id="PF01529"/>
    </source>
</evidence>
<keyword evidence="13" id="KW-1185">Reference proteome</keyword>
<feature type="transmembrane region" description="Helical" evidence="10">
    <location>
        <begin position="235"/>
        <end position="258"/>
    </location>
</feature>
<comment type="subcellular location">
    <subcellularLocation>
        <location evidence="1">Membrane</location>
        <topology evidence="1">Multi-pass membrane protein</topology>
    </subcellularLocation>
</comment>
<evidence type="ECO:0000256" key="4">
    <source>
        <dbReference type="ARBA" id="ARBA00022989"/>
    </source>
</evidence>
<evidence type="ECO:0000256" key="2">
    <source>
        <dbReference type="ARBA" id="ARBA00022679"/>
    </source>
</evidence>
<dbReference type="AlphaFoldDB" id="A0A0R0M3U0"/>
<evidence type="ECO:0000256" key="5">
    <source>
        <dbReference type="ARBA" id="ARBA00023136"/>
    </source>
</evidence>
<sequence>MRFLGLSTAKLPSLIFFCCISYIFSIIIILIPNQAKKERLRYLTLISSQNNSDFNKQNENDIENNIKNNIDINTTMLFPLTYSIFSVITLIFYLRIVQNNETSLKIIKTVRLSGNIRDNVFLFLEQGNVKNNSLYLEPICAKCNTYQPERCTHCKYCNMCYLKRIDHCFILDTCIYFTNEKWFIQCMTYRLFLDKLTITYGINHFINTFTTKNQLFSEQKISESSVRTGIGNGKAIIFLLIFIIISVLLSFNNLYIFIKYLRLLLSNLTVSERKYLINRKKTKSNFMDLKNWQKSESVRIRKLERDYVSRMNDDFEGIRLYNETYFIKMTLFIDSLFFETDTEQPFPLEPFSGKNSENNDSMTQRNPYDMGIWSNLKIVFGPNSRNKTVYLPEDTKAIEKIFQYIRAYMAPTYETEGNGMVFRMNVYYDDS</sequence>
<dbReference type="EC" id="2.3.1.225" evidence="10"/>
<dbReference type="InterPro" id="IPR001594">
    <property type="entry name" value="Palmitoyltrfase_DHHC"/>
</dbReference>
<dbReference type="PROSITE" id="PS50216">
    <property type="entry name" value="DHHC"/>
    <property type="match status" value="1"/>
</dbReference>
<keyword evidence="6" id="KW-0564">Palmitate</keyword>
<feature type="transmembrane region" description="Helical" evidence="10">
    <location>
        <begin position="12"/>
        <end position="31"/>
    </location>
</feature>
<keyword evidence="2 10" id="KW-0808">Transferase</keyword>
<gene>
    <name evidence="12" type="ORF">M153_8350003908</name>
</gene>
<comment type="similarity">
    <text evidence="10">Belongs to the DHHC palmitoyltransferase family.</text>
</comment>
<feature type="transmembrane region" description="Helical" evidence="10">
    <location>
        <begin position="76"/>
        <end position="96"/>
    </location>
</feature>
<evidence type="ECO:0000256" key="7">
    <source>
        <dbReference type="ARBA" id="ARBA00023288"/>
    </source>
</evidence>
<comment type="caution">
    <text evidence="12">The sequence shown here is derived from an EMBL/GenBank/DDBJ whole genome shotgun (WGS) entry which is preliminary data.</text>
</comment>
<evidence type="ECO:0000256" key="3">
    <source>
        <dbReference type="ARBA" id="ARBA00022692"/>
    </source>
</evidence>
<evidence type="ECO:0000313" key="13">
    <source>
        <dbReference type="Proteomes" id="UP000051530"/>
    </source>
</evidence>
<keyword evidence="8 10" id="KW-0012">Acyltransferase</keyword>
<dbReference type="Proteomes" id="UP000051530">
    <property type="component" value="Unassembled WGS sequence"/>
</dbReference>
<dbReference type="OrthoDB" id="9909019at2759"/>
<feature type="domain" description="Palmitoyltransferase DHHC" evidence="11">
    <location>
        <begin position="139"/>
        <end position="273"/>
    </location>
</feature>
<name>A0A0R0M3U0_9MICR</name>
<organism evidence="12 13">
    <name type="scientific">Pseudoloma neurophilia</name>
    <dbReference type="NCBI Taxonomy" id="146866"/>
    <lineage>
        <taxon>Eukaryota</taxon>
        <taxon>Fungi</taxon>
        <taxon>Fungi incertae sedis</taxon>
        <taxon>Microsporidia</taxon>
        <taxon>Pseudoloma</taxon>
    </lineage>
</organism>
<comment type="catalytic activity">
    <reaction evidence="9 10">
        <text>L-cysteinyl-[protein] + hexadecanoyl-CoA = S-hexadecanoyl-L-cysteinyl-[protein] + CoA</text>
        <dbReference type="Rhea" id="RHEA:36683"/>
        <dbReference type="Rhea" id="RHEA-COMP:10131"/>
        <dbReference type="Rhea" id="RHEA-COMP:11032"/>
        <dbReference type="ChEBI" id="CHEBI:29950"/>
        <dbReference type="ChEBI" id="CHEBI:57287"/>
        <dbReference type="ChEBI" id="CHEBI:57379"/>
        <dbReference type="ChEBI" id="CHEBI:74151"/>
        <dbReference type="EC" id="2.3.1.225"/>
    </reaction>
</comment>
<evidence type="ECO:0000256" key="9">
    <source>
        <dbReference type="ARBA" id="ARBA00048048"/>
    </source>
</evidence>
<dbReference type="Pfam" id="PF01529">
    <property type="entry name" value="DHHC"/>
    <property type="match status" value="1"/>
</dbReference>
<dbReference type="PANTHER" id="PTHR12246">
    <property type="entry name" value="PALMITOYLTRANSFERASE ZDHHC16"/>
    <property type="match status" value="1"/>
</dbReference>
<reference evidence="12 13" key="1">
    <citation type="submission" date="2015-07" db="EMBL/GenBank/DDBJ databases">
        <title>The genome of Pseudoloma neurophilia, a relevant intracellular parasite of the zebrafish.</title>
        <authorList>
            <person name="Ndikumana S."/>
            <person name="Pelin A."/>
            <person name="Sanders J."/>
            <person name="Corradi N."/>
        </authorList>
    </citation>
    <scope>NUCLEOTIDE SEQUENCE [LARGE SCALE GENOMIC DNA]</scope>
    <source>
        <strain evidence="12 13">MK1</strain>
    </source>
</reference>
<evidence type="ECO:0000256" key="6">
    <source>
        <dbReference type="ARBA" id="ARBA00023139"/>
    </source>
</evidence>